<reference evidence="10" key="1">
    <citation type="journal article" date="2014" name="Int. J. Syst. Evol. Microbiol.">
        <title>Complete genome sequence of Corynebacterium casei LMG S-19264T (=DSM 44701T), isolated from a smear-ripened cheese.</title>
        <authorList>
            <consortium name="US DOE Joint Genome Institute (JGI-PGF)"/>
            <person name="Walter F."/>
            <person name="Albersmeier A."/>
            <person name="Kalinowski J."/>
            <person name="Ruckert C."/>
        </authorList>
    </citation>
    <scope>NUCLEOTIDE SEQUENCE</scope>
    <source>
        <strain evidence="10">CGMCC 1.3617</strain>
    </source>
</reference>
<dbReference type="Pfam" id="PF14492">
    <property type="entry name" value="EFG_III"/>
    <property type="match status" value="1"/>
</dbReference>
<dbReference type="InterPro" id="IPR014721">
    <property type="entry name" value="Ribsml_uS5_D2-typ_fold_subgr"/>
</dbReference>
<dbReference type="CDD" id="cd01434">
    <property type="entry name" value="EFG_mtEFG1_IV"/>
    <property type="match status" value="1"/>
</dbReference>
<evidence type="ECO:0000313" key="11">
    <source>
        <dbReference type="Proteomes" id="UP000661507"/>
    </source>
</evidence>
<dbReference type="InterPro" id="IPR041095">
    <property type="entry name" value="EFG_II"/>
</dbReference>
<feature type="domain" description="Elongation factor EFG" evidence="8">
    <location>
        <begin position="579"/>
        <end position="662"/>
    </location>
</feature>
<keyword evidence="5" id="KW-0342">GTP-binding</keyword>
<gene>
    <name evidence="10" type="primary">fusA</name>
    <name evidence="10" type="ORF">GCM10011320_08810</name>
</gene>
<evidence type="ECO:0000256" key="2">
    <source>
        <dbReference type="ARBA" id="ARBA00022741"/>
    </source>
</evidence>
<feature type="domain" description="Translation elongation factor EFG/EF2" evidence="9">
    <location>
        <begin position="460"/>
        <end position="577"/>
    </location>
</feature>
<dbReference type="CDD" id="cd03713">
    <property type="entry name" value="EFG_mtEFG_C"/>
    <property type="match status" value="1"/>
</dbReference>
<evidence type="ECO:0000256" key="6">
    <source>
        <dbReference type="ARBA" id="ARBA00024731"/>
    </source>
</evidence>
<evidence type="ECO:0000259" key="9">
    <source>
        <dbReference type="SMART" id="SM00889"/>
    </source>
</evidence>
<organism evidence="10 11">
    <name type="scientific">Neoroseomonas lacus</name>
    <dbReference type="NCBI Taxonomy" id="287609"/>
    <lineage>
        <taxon>Bacteria</taxon>
        <taxon>Pseudomonadati</taxon>
        <taxon>Pseudomonadota</taxon>
        <taxon>Alphaproteobacteria</taxon>
        <taxon>Acetobacterales</taxon>
        <taxon>Acetobacteraceae</taxon>
        <taxon>Neoroseomonas</taxon>
    </lineage>
</organism>
<evidence type="ECO:0000256" key="5">
    <source>
        <dbReference type="ARBA" id="ARBA00023134"/>
    </source>
</evidence>
<dbReference type="GO" id="GO:0032790">
    <property type="term" value="P:ribosome disassembly"/>
    <property type="evidence" value="ECO:0007669"/>
    <property type="project" value="TreeGrafter"/>
</dbReference>
<dbReference type="Gene3D" id="3.30.70.870">
    <property type="entry name" value="Elongation Factor G (Translational Gtpase), domain 3"/>
    <property type="match status" value="1"/>
</dbReference>
<dbReference type="AlphaFoldDB" id="A0A917KAM6"/>
<feature type="compositionally biased region" description="Polar residues" evidence="7">
    <location>
        <begin position="1"/>
        <end position="18"/>
    </location>
</feature>
<dbReference type="Pfam" id="PF22042">
    <property type="entry name" value="EF-G_D2"/>
    <property type="match status" value="1"/>
</dbReference>
<reference evidence="10" key="2">
    <citation type="submission" date="2020-09" db="EMBL/GenBank/DDBJ databases">
        <authorList>
            <person name="Sun Q."/>
            <person name="Zhou Y."/>
        </authorList>
    </citation>
    <scope>NUCLEOTIDE SEQUENCE</scope>
    <source>
        <strain evidence="10">CGMCC 1.3617</strain>
    </source>
</reference>
<evidence type="ECO:0000256" key="1">
    <source>
        <dbReference type="ARBA" id="ARBA00017872"/>
    </source>
</evidence>
<protein>
    <recommendedName>
        <fullName evidence="1">Elongation factor G</fullName>
    </recommendedName>
</protein>
<dbReference type="InterPro" id="IPR035647">
    <property type="entry name" value="EFG_III/V"/>
</dbReference>
<dbReference type="Proteomes" id="UP000661507">
    <property type="component" value="Unassembled WGS sequence"/>
</dbReference>
<dbReference type="InterPro" id="IPR000640">
    <property type="entry name" value="EFG_V-like"/>
</dbReference>
<dbReference type="Gene3D" id="3.30.70.240">
    <property type="match status" value="1"/>
</dbReference>
<dbReference type="InterPro" id="IPR027417">
    <property type="entry name" value="P-loop_NTPase"/>
</dbReference>
<dbReference type="SMART" id="SM00838">
    <property type="entry name" value="EFG_C"/>
    <property type="match status" value="1"/>
</dbReference>
<dbReference type="PANTHER" id="PTHR43261:SF7">
    <property type="entry name" value="ELONGATION FACTOR G-LIKE PROTEIN"/>
    <property type="match status" value="1"/>
</dbReference>
<dbReference type="InterPro" id="IPR053905">
    <property type="entry name" value="EF-G-like_DII"/>
</dbReference>
<accession>A0A917KAM6</accession>
<dbReference type="Gene3D" id="3.30.230.10">
    <property type="match status" value="1"/>
</dbReference>
<dbReference type="Gene3D" id="3.40.50.300">
    <property type="entry name" value="P-loop containing nucleotide triphosphate hydrolases"/>
    <property type="match status" value="1"/>
</dbReference>
<evidence type="ECO:0000256" key="4">
    <source>
        <dbReference type="ARBA" id="ARBA00022917"/>
    </source>
</evidence>
<dbReference type="Pfam" id="PF00009">
    <property type="entry name" value="GTP_EFTU"/>
    <property type="match status" value="1"/>
</dbReference>
<dbReference type="SUPFAM" id="SSF50447">
    <property type="entry name" value="Translation proteins"/>
    <property type="match status" value="1"/>
</dbReference>
<dbReference type="SUPFAM" id="SSF54980">
    <property type="entry name" value="EF-G C-terminal domain-like"/>
    <property type="match status" value="2"/>
</dbReference>
<comment type="function">
    <text evidence="6">Catalyzes the GTP-dependent ribosomal translocation step during translation elongation. During this step, the ribosome changes from the pre-translocational (PRE) to the post-translocational (POST) state as the newly formed A-site-bound peptidyl-tRNA and P-site-bound deacylated tRNA move to the P and E sites, respectively. Catalyzes the coordinated movement of the two tRNA molecules, the mRNA and conformational changes in the ribosome.</text>
</comment>
<dbReference type="GO" id="GO:0005525">
    <property type="term" value="F:GTP binding"/>
    <property type="evidence" value="ECO:0007669"/>
    <property type="project" value="UniProtKB-KW"/>
</dbReference>
<dbReference type="CDD" id="cd01342">
    <property type="entry name" value="Translation_Factor_II_like"/>
    <property type="match status" value="1"/>
</dbReference>
<dbReference type="GO" id="GO:0003746">
    <property type="term" value="F:translation elongation factor activity"/>
    <property type="evidence" value="ECO:0007669"/>
    <property type="project" value="UniProtKB-KW"/>
</dbReference>
<comment type="caution">
    <text evidence="10">The sequence shown here is derived from an EMBL/GenBank/DDBJ whole genome shotgun (WGS) entry which is preliminary data.</text>
</comment>
<evidence type="ECO:0000256" key="7">
    <source>
        <dbReference type="SAM" id="MobiDB-lite"/>
    </source>
</evidence>
<dbReference type="SUPFAM" id="SSF52540">
    <property type="entry name" value="P-loop containing nucleoside triphosphate hydrolases"/>
    <property type="match status" value="1"/>
</dbReference>
<dbReference type="GO" id="GO:0097216">
    <property type="term" value="F:guanosine tetraphosphate binding"/>
    <property type="evidence" value="ECO:0007669"/>
    <property type="project" value="UniProtKB-ARBA"/>
</dbReference>
<dbReference type="InterPro" id="IPR035649">
    <property type="entry name" value="EFG_V"/>
</dbReference>
<sequence length="664" mass="70539">MSAMTNGSAKATPASRTPSGAGPRAVALIGPQGSGKSSLFDALLTAAGSSPPRRTEARARVMGTETRLGHCTWMGEDWALLDCPGSVEFGQEATAALAIADIALVVCEPDPARAAALAPAFHALERAGLPAMVFVNKADSMGEGRIRDTIAALQAHSRRPLVLRQVPIREAGEVAGYVDLVSERAYRWRRGEPSELIRIPEAMQSREAEARAALAEALADHDDALLEKVVEDTIPTPEDLYRPLHADVVAGGLDPVLFGSAERRHGVMRLWKALRHDAPYPAETAARHGVEAEGEALAQVFRTLHAGHGGRLSFARIWRGTLKDGATVNGARIGGITRFPAGEAAKVAEAGAGEVVALGRLDTVSTGATLSPSGAAPALPFPAPPAPVYALAIVNEDRKDDVRLSGALQRLAEEDPSLTVLHDAETGQILLGGQGDIHLGHAVARLAEAHGLRVTTARPRIAFRETIRQAARHHARHRRQTGGHGQFADVTLEVTPRPRGEGFAFEDRIVGGAIPRKFIPAVGDAAAEASHQGPLGHPVVDIAVALLDGAFHSVDSSDMAFATATRMAMQEALAKAEPVMLEPIDHVTILVPQDGTPAAQRLLSGRRGQILGFAEKEDWPGWDEVQALVPEAELHDLIIELRSLTMGLGTYTRRFDHLAEARGR</sequence>
<dbReference type="GO" id="GO:0003924">
    <property type="term" value="F:GTPase activity"/>
    <property type="evidence" value="ECO:0007669"/>
    <property type="project" value="InterPro"/>
</dbReference>
<dbReference type="SMART" id="SM00889">
    <property type="entry name" value="EFG_IV"/>
    <property type="match status" value="1"/>
</dbReference>
<proteinExistence type="predicted"/>
<dbReference type="InterPro" id="IPR020568">
    <property type="entry name" value="Ribosomal_Su5_D2-typ_SF"/>
</dbReference>
<dbReference type="InterPro" id="IPR009000">
    <property type="entry name" value="Transl_B-barrel_sf"/>
</dbReference>
<keyword evidence="3 10" id="KW-0251">Elongation factor</keyword>
<dbReference type="SUPFAM" id="SSF54211">
    <property type="entry name" value="Ribosomal protein S5 domain 2-like"/>
    <property type="match status" value="1"/>
</dbReference>
<keyword evidence="2" id="KW-0547">Nucleotide-binding</keyword>
<evidence type="ECO:0000313" key="10">
    <source>
        <dbReference type="EMBL" id="GGJ04004.1"/>
    </source>
</evidence>
<dbReference type="InterPro" id="IPR047872">
    <property type="entry name" value="EFG_IV"/>
</dbReference>
<dbReference type="EMBL" id="BMKW01000002">
    <property type="protein sequence ID" value="GGJ04004.1"/>
    <property type="molecule type" value="Genomic_DNA"/>
</dbReference>
<dbReference type="Pfam" id="PF03764">
    <property type="entry name" value="EFG_IV"/>
    <property type="match status" value="1"/>
</dbReference>
<dbReference type="PANTHER" id="PTHR43261">
    <property type="entry name" value="TRANSLATION ELONGATION FACTOR G-RELATED"/>
    <property type="match status" value="1"/>
</dbReference>
<dbReference type="InterPro" id="IPR000795">
    <property type="entry name" value="T_Tr_GTP-bd_dom"/>
</dbReference>
<dbReference type="Pfam" id="PF00679">
    <property type="entry name" value="EFG_C"/>
    <property type="match status" value="1"/>
</dbReference>
<feature type="region of interest" description="Disordered" evidence="7">
    <location>
        <begin position="1"/>
        <end position="28"/>
    </location>
</feature>
<dbReference type="Gene3D" id="2.40.30.10">
    <property type="entry name" value="Translation factors"/>
    <property type="match status" value="1"/>
</dbReference>
<keyword evidence="11" id="KW-1185">Reference proteome</keyword>
<dbReference type="InterPro" id="IPR005517">
    <property type="entry name" value="Transl_elong_EFG/EF2_IV"/>
</dbReference>
<keyword evidence="4" id="KW-0648">Protein biosynthesis</keyword>
<name>A0A917KAM6_9PROT</name>
<evidence type="ECO:0000256" key="3">
    <source>
        <dbReference type="ARBA" id="ARBA00022768"/>
    </source>
</evidence>
<evidence type="ECO:0000259" key="8">
    <source>
        <dbReference type="SMART" id="SM00838"/>
    </source>
</evidence>
<dbReference type="NCBIfam" id="NF009379">
    <property type="entry name" value="PRK12740.1-3"/>
    <property type="match status" value="1"/>
</dbReference>